<dbReference type="Pfam" id="PF00702">
    <property type="entry name" value="Hydrolase"/>
    <property type="match status" value="1"/>
</dbReference>
<dbReference type="GO" id="GO:0005524">
    <property type="term" value="F:ATP binding"/>
    <property type="evidence" value="ECO:0007669"/>
    <property type="project" value="UniProtKB-UniRule"/>
</dbReference>
<feature type="transmembrane region" description="Helical" evidence="11">
    <location>
        <begin position="295"/>
        <end position="317"/>
    </location>
</feature>
<dbReference type="InterPro" id="IPR036412">
    <property type="entry name" value="HAD-like_sf"/>
</dbReference>
<organism evidence="13 14">
    <name type="scientific">Zostera marina</name>
    <name type="common">Eelgrass</name>
    <dbReference type="NCBI Taxonomy" id="29655"/>
    <lineage>
        <taxon>Eukaryota</taxon>
        <taxon>Viridiplantae</taxon>
        <taxon>Streptophyta</taxon>
        <taxon>Embryophyta</taxon>
        <taxon>Tracheophyta</taxon>
        <taxon>Spermatophyta</taxon>
        <taxon>Magnoliopsida</taxon>
        <taxon>Liliopsida</taxon>
        <taxon>Zosteraceae</taxon>
        <taxon>Zostera</taxon>
    </lineage>
</organism>
<dbReference type="EMBL" id="LFYR01000714">
    <property type="protein sequence ID" value="KMZ70725.1"/>
    <property type="molecule type" value="Genomic_DNA"/>
</dbReference>
<evidence type="ECO:0000256" key="3">
    <source>
        <dbReference type="ARBA" id="ARBA00022692"/>
    </source>
</evidence>
<dbReference type="NCBIfam" id="TIGR01494">
    <property type="entry name" value="ATPase_P-type"/>
    <property type="match status" value="2"/>
</dbReference>
<evidence type="ECO:0000313" key="13">
    <source>
        <dbReference type="EMBL" id="KMZ70725.1"/>
    </source>
</evidence>
<dbReference type="CDD" id="cd02079">
    <property type="entry name" value="P-type_ATPase_HM"/>
    <property type="match status" value="1"/>
</dbReference>
<dbReference type="Gene3D" id="3.40.1110.10">
    <property type="entry name" value="Calcium-transporting ATPase, cytoplasmic domain N"/>
    <property type="match status" value="1"/>
</dbReference>
<dbReference type="SUPFAM" id="SSF56784">
    <property type="entry name" value="HAD-like"/>
    <property type="match status" value="1"/>
</dbReference>
<evidence type="ECO:0000256" key="7">
    <source>
        <dbReference type="ARBA" id="ARBA00022842"/>
    </source>
</evidence>
<evidence type="ECO:0000256" key="4">
    <source>
        <dbReference type="ARBA" id="ARBA00022723"/>
    </source>
</evidence>
<dbReference type="OMA" id="HLHLMET"/>
<dbReference type="InterPro" id="IPR051949">
    <property type="entry name" value="Cation_Transport_ATPase"/>
</dbReference>
<accession>A0A0K9PR73</accession>
<feature type="transmembrane region" description="Helical" evidence="11">
    <location>
        <begin position="506"/>
        <end position="527"/>
    </location>
</feature>
<dbReference type="GO" id="GO:0019829">
    <property type="term" value="F:ATPase-coupled monoatomic cation transmembrane transporter activity"/>
    <property type="evidence" value="ECO:0007669"/>
    <property type="project" value="InterPro"/>
</dbReference>
<dbReference type="InterPro" id="IPR023214">
    <property type="entry name" value="HAD_sf"/>
</dbReference>
<dbReference type="GO" id="GO:0016887">
    <property type="term" value="F:ATP hydrolysis activity"/>
    <property type="evidence" value="ECO:0007669"/>
    <property type="project" value="InterPro"/>
</dbReference>
<dbReference type="InterPro" id="IPR059000">
    <property type="entry name" value="ATPase_P-type_domA"/>
</dbReference>
<feature type="transmembrane region" description="Helical" evidence="11">
    <location>
        <begin position="324"/>
        <end position="349"/>
    </location>
</feature>
<keyword evidence="7" id="KW-0460">Magnesium</keyword>
<dbReference type="InterPro" id="IPR027256">
    <property type="entry name" value="P-typ_ATPase_IB"/>
</dbReference>
<dbReference type="InterPro" id="IPR044492">
    <property type="entry name" value="P_typ_ATPase_HD_dom"/>
</dbReference>
<keyword evidence="4 11" id="KW-0479">Metal-binding</keyword>
<gene>
    <name evidence="13" type="ORF">ZOSMA_195G00210</name>
</gene>
<reference evidence="14" key="1">
    <citation type="journal article" date="2016" name="Nature">
        <title>The genome of the seagrass Zostera marina reveals angiosperm adaptation to the sea.</title>
        <authorList>
            <person name="Olsen J.L."/>
            <person name="Rouze P."/>
            <person name="Verhelst B."/>
            <person name="Lin Y.-C."/>
            <person name="Bayer T."/>
            <person name="Collen J."/>
            <person name="Dattolo E."/>
            <person name="De Paoli E."/>
            <person name="Dittami S."/>
            <person name="Maumus F."/>
            <person name="Michel G."/>
            <person name="Kersting A."/>
            <person name="Lauritano C."/>
            <person name="Lohaus R."/>
            <person name="Toepel M."/>
            <person name="Tonon T."/>
            <person name="Vanneste K."/>
            <person name="Amirebrahimi M."/>
            <person name="Brakel J."/>
            <person name="Bostroem C."/>
            <person name="Chovatia M."/>
            <person name="Grimwood J."/>
            <person name="Jenkins J.W."/>
            <person name="Jueterbock A."/>
            <person name="Mraz A."/>
            <person name="Stam W.T."/>
            <person name="Tice H."/>
            <person name="Bornberg-Bauer E."/>
            <person name="Green P.J."/>
            <person name="Pearson G.A."/>
            <person name="Procaccini G."/>
            <person name="Duarte C.M."/>
            <person name="Schmutz J."/>
            <person name="Reusch T.B.H."/>
            <person name="Van de Peer Y."/>
        </authorList>
    </citation>
    <scope>NUCLEOTIDE SEQUENCE [LARGE SCALE GENOMIC DNA]</scope>
    <source>
        <strain evidence="14">cv. Finnish</strain>
    </source>
</reference>
<dbReference type="InterPro" id="IPR018303">
    <property type="entry name" value="ATPase_P-typ_P_site"/>
</dbReference>
<keyword evidence="6 11" id="KW-0067">ATP-binding</keyword>
<dbReference type="Gene3D" id="3.40.50.1000">
    <property type="entry name" value="HAD superfamily/HAD-like"/>
    <property type="match status" value="1"/>
</dbReference>
<keyword evidence="14" id="KW-1185">Reference proteome</keyword>
<dbReference type="STRING" id="29655.A0A0K9PR73"/>
<dbReference type="Gene3D" id="2.70.150.10">
    <property type="entry name" value="Calcium-transporting ATPase, cytoplasmic transduction domain A"/>
    <property type="match status" value="1"/>
</dbReference>
<feature type="transmembrane region" description="Helical" evidence="11">
    <location>
        <begin position="263"/>
        <end position="283"/>
    </location>
</feature>
<dbReference type="SFLD" id="SFLDF00027">
    <property type="entry name" value="p-type_atpase"/>
    <property type="match status" value="1"/>
</dbReference>
<dbReference type="InterPro" id="IPR008250">
    <property type="entry name" value="ATPase_P-typ_transduc_dom_A_sf"/>
</dbReference>
<dbReference type="SFLD" id="SFLDS00003">
    <property type="entry name" value="Haloacid_Dehalogenase"/>
    <property type="match status" value="1"/>
</dbReference>
<protein>
    <submittedName>
        <fullName evidence="13">Potassium-transporting ATPase B chain</fullName>
    </submittedName>
</protein>
<dbReference type="Proteomes" id="UP000036987">
    <property type="component" value="Unassembled WGS sequence"/>
</dbReference>
<evidence type="ECO:0000256" key="6">
    <source>
        <dbReference type="ARBA" id="ARBA00022840"/>
    </source>
</evidence>
<proteinExistence type="inferred from homology"/>
<dbReference type="SFLD" id="SFLDG00002">
    <property type="entry name" value="C1.7:_P-type_atpase_like"/>
    <property type="match status" value="1"/>
</dbReference>
<comment type="similarity">
    <text evidence="2 11">Belongs to the cation transport ATPase (P-type) (TC 3.A.3) family. Type IB subfamily.</text>
</comment>
<feature type="domain" description="P-type ATPase A" evidence="12">
    <location>
        <begin position="387"/>
        <end position="483"/>
    </location>
</feature>
<dbReference type="SUPFAM" id="SSF81665">
    <property type="entry name" value="Calcium ATPase, transmembrane domain M"/>
    <property type="match status" value="1"/>
</dbReference>
<evidence type="ECO:0000256" key="9">
    <source>
        <dbReference type="ARBA" id="ARBA00022989"/>
    </source>
</evidence>
<evidence type="ECO:0000313" key="14">
    <source>
        <dbReference type="Proteomes" id="UP000036987"/>
    </source>
</evidence>
<evidence type="ECO:0000256" key="1">
    <source>
        <dbReference type="ARBA" id="ARBA00004141"/>
    </source>
</evidence>
<keyword evidence="5 11" id="KW-0547">Nucleotide-binding</keyword>
<comment type="caution">
    <text evidence="13">The sequence shown here is derived from an EMBL/GenBank/DDBJ whole genome shotgun (WGS) entry which is preliminary data.</text>
</comment>
<name>A0A0K9PR73_ZOSMR</name>
<dbReference type="PANTHER" id="PTHR43079:SF1">
    <property type="entry name" value="CADMIUM_ZINC-TRANSPORTING ATPASE HMA1, CHLOROPLASTIC-RELATED"/>
    <property type="match status" value="1"/>
</dbReference>
<evidence type="ECO:0000256" key="8">
    <source>
        <dbReference type="ARBA" id="ARBA00022967"/>
    </source>
</evidence>
<dbReference type="SUPFAM" id="SSF81653">
    <property type="entry name" value="Calcium ATPase, transduction domain A"/>
    <property type="match status" value="1"/>
</dbReference>
<evidence type="ECO:0000256" key="10">
    <source>
        <dbReference type="ARBA" id="ARBA00023136"/>
    </source>
</evidence>
<feature type="transmembrane region" description="Helical" evidence="11">
    <location>
        <begin position="879"/>
        <end position="902"/>
    </location>
</feature>
<dbReference type="PANTHER" id="PTHR43079">
    <property type="entry name" value="PROBABLE CADMIUM/ZINC-TRANSPORTING ATPASE HMA1"/>
    <property type="match status" value="1"/>
</dbReference>
<dbReference type="InterPro" id="IPR023298">
    <property type="entry name" value="ATPase_P-typ_TM_dom_sf"/>
</dbReference>
<keyword evidence="10 11" id="KW-0472">Membrane</keyword>
<dbReference type="GO" id="GO:0046872">
    <property type="term" value="F:metal ion binding"/>
    <property type="evidence" value="ECO:0007669"/>
    <property type="project" value="UniProtKB-KW"/>
</dbReference>
<dbReference type="InterPro" id="IPR023299">
    <property type="entry name" value="ATPase_P-typ_cyto_dom_N"/>
</dbReference>
<comment type="subcellular location">
    <subcellularLocation>
        <location evidence="1">Membrane</location>
        <topology evidence="1">Multi-pass membrane protein</topology>
    </subcellularLocation>
</comment>
<dbReference type="NCBIfam" id="TIGR01525">
    <property type="entry name" value="ATPase-IB_hvy"/>
    <property type="match status" value="1"/>
</dbReference>
<dbReference type="InterPro" id="IPR001757">
    <property type="entry name" value="P_typ_ATPase"/>
</dbReference>
<dbReference type="GO" id="GO:0016020">
    <property type="term" value="C:membrane"/>
    <property type="evidence" value="ECO:0007669"/>
    <property type="project" value="UniProtKB-SubCell"/>
</dbReference>
<dbReference type="PROSITE" id="PS00154">
    <property type="entry name" value="ATPASE_E1_E2"/>
    <property type="match status" value="1"/>
</dbReference>
<dbReference type="OrthoDB" id="432719at2759"/>
<evidence type="ECO:0000256" key="5">
    <source>
        <dbReference type="ARBA" id="ARBA00022741"/>
    </source>
</evidence>
<dbReference type="PRINTS" id="PR00119">
    <property type="entry name" value="CATATPASE"/>
</dbReference>
<dbReference type="Pfam" id="PF00122">
    <property type="entry name" value="E1-E2_ATPase"/>
    <property type="match status" value="1"/>
</dbReference>
<dbReference type="AlphaFoldDB" id="A0A0K9PR73"/>
<evidence type="ECO:0000256" key="11">
    <source>
        <dbReference type="RuleBase" id="RU362081"/>
    </source>
</evidence>
<keyword evidence="9 11" id="KW-1133">Transmembrane helix</keyword>
<feature type="transmembrane region" description="Helical" evidence="11">
    <location>
        <begin position="539"/>
        <end position="558"/>
    </location>
</feature>
<evidence type="ECO:0000259" key="12">
    <source>
        <dbReference type="Pfam" id="PF00122"/>
    </source>
</evidence>
<keyword evidence="3 11" id="KW-0812">Transmembrane</keyword>
<sequence length="964" mass="105464">MSGRVDAGSGFVRKQVVEKLQDLCIILQKSLDFLQFIYHISNFIPNRFLVDIRTYYEFPNLLFSLIRFPLLTTSNLLPEFLLIVAVVWGETTVHFFSSSIQKRNVWINLVGGRKMEVVISGRVGGIRNSPHVIPKSSDLFSFSSSYERIVSLRSRKSTVTPDLRISAAFCAPTTYFRHYCFDNSRQHHLFRYFSWNQPKILHFRSNVVASSSTHNHHDHHHHHTHNCSGEEAGFKLTGAQMEVLRFARSVGWVRLADYLRGHLQLCCCSMALLLAAAVSPYMLPKPAVSHFQNTSLLLAFPIVGVSSALDAMVDIVAGKVNIHVLMALAAFASVFMGNALEGAFLLAMFNLAHIAEEYFTSRSMIDVKELKDSHPEFALVLEGNDDEVPQFSESEYKKVPVREVEVGSYLLVRAGEAVPIDGEVSQGSSTITIEHLTGETKPLERKIGDRIPGGARNLEGLMIVKVTKTWEESTLNKIMQLTEEGQLNKPKLQRWLDEFGENYSKVVMTLSLAVALIGPFLFNWPFFGTSAIRGSVYRALGLMVAASPCALAVAPLAYATAISSCASKGILLKGGHVLDALASCGTVAFDKTGTLTTGKLICKAIEPIQGHLVKRNHIKNPSCCIPDCENEAIAVAAALGKGTTHPIGRSILDYSLGKQLPCISIKSFESLPGSGICATLTGIEMESGDDAFSTASLGSVEYIVSLCKSDVEVENLEKSLSKSSYGSDFIQAVLYVNKKVTLFHFEDEPRDGASNVISFLRKKGKLDIMMLTGDHKLSARRVAKVLGIEEVYFGLKPEDKLNHVKKVSREKGGGLIMVGDGINDAPALAAATVGIVLAQRASATAIAVADVLLLQENISSVPFCIAKARQTTTLVKQSVALALTCIVLAALPSVLGFLPLWLTVLLHEGGTLLVCLNSIRALKDPTWSWKQDFLKNCELIRKSLAVTFFKPSPPSSNTTQEATV</sequence>
<evidence type="ECO:0000256" key="2">
    <source>
        <dbReference type="ARBA" id="ARBA00006024"/>
    </source>
</evidence>
<keyword evidence="8" id="KW-1278">Translocase</keyword>